<reference evidence="2" key="2">
    <citation type="submission" date="2020-09" db="EMBL/GenBank/DDBJ databases">
        <authorList>
            <person name="Sun Q."/>
            <person name="Kim S."/>
        </authorList>
    </citation>
    <scope>NUCLEOTIDE SEQUENCE</scope>
    <source>
        <strain evidence="2">KCTC 12368</strain>
    </source>
</reference>
<evidence type="ECO:0000313" key="3">
    <source>
        <dbReference type="Proteomes" id="UP000619457"/>
    </source>
</evidence>
<feature type="transmembrane region" description="Helical" evidence="1">
    <location>
        <begin position="328"/>
        <end position="351"/>
    </location>
</feature>
<feature type="transmembrane region" description="Helical" evidence="1">
    <location>
        <begin position="165"/>
        <end position="181"/>
    </location>
</feature>
<gene>
    <name evidence="2" type="ORF">GCM10007049_03760</name>
</gene>
<accession>A0A918UJH7</accession>
<evidence type="ECO:0000313" key="2">
    <source>
        <dbReference type="EMBL" id="GGZ14978.1"/>
    </source>
</evidence>
<protein>
    <recommendedName>
        <fullName evidence="4">O-antigen ligase like membrane protein</fullName>
    </recommendedName>
</protein>
<sequence length="428" mass="49153">MIIILIALILIGYFIYDQKNFIYALMVFYLLFDMFDGFYKDLKVFAAIRYVLPLIMVIAYIIANKAIKAKDGIFFLLSAYLIALVIFNHGHLILSAKTTFAVIITLSMVIVGRYFGTQRQFITEFEPFNRFMLIAIPIYIAYANIFRVGDSYSSSFTTGFLDTSRMYIAPIVIFMGVHYVLNSKKNSLFLKTVDITFITLNIINLMVITRRTSVGMLAFAIILYAVINGKVIFKLATVFVILVGIMILAYPLYEGQLQAQLAERERIQDVGSYEDTEPRYQEVLFMIQHFENENDPKQVFFGVQLFDTTDFGIRYFGYGRPIHSDINMIIYSTGLIGLTLFLLFFITYFIADNSKIASENKMIYYPLLIMLLIVLIPGRFIGTFTFGPLLILLLSGTKYSRSKKRTQTIVQKRKGIPMHQRIVQTPTT</sequence>
<feature type="transmembrane region" description="Helical" evidence="1">
    <location>
        <begin position="100"/>
        <end position="116"/>
    </location>
</feature>
<feature type="transmembrane region" description="Helical" evidence="1">
    <location>
        <begin position="128"/>
        <end position="145"/>
    </location>
</feature>
<dbReference type="EMBL" id="BMWX01000001">
    <property type="protein sequence ID" value="GGZ14978.1"/>
    <property type="molecule type" value="Genomic_DNA"/>
</dbReference>
<feature type="transmembrane region" description="Helical" evidence="1">
    <location>
        <begin position="363"/>
        <end position="394"/>
    </location>
</feature>
<feature type="transmembrane region" description="Helical" evidence="1">
    <location>
        <begin position="202"/>
        <end position="226"/>
    </location>
</feature>
<feature type="transmembrane region" description="Helical" evidence="1">
    <location>
        <begin position="74"/>
        <end position="94"/>
    </location>
</feature>
<dbReference type="RefSeq" id="WP_018474385.1">
    <property type="nucleotide sequence ID" value="NZ_BMWX01000001.1"/>
</dbReference>
<proteinExistence type="predicted"/>
<feature type="transmembrane region" description="Helical" evidence="1">
    <location>
        <begin position="232"/>
        <end position="253"/>
    </location>
</feature>
<keyword evidence="1" id="KW-0472">Membrane</keyword>
<dbReference type="Proteomes" id="UP000619457">
    <property type="component" value="Unassembled WGS sequence"/>
</dbReference>
<reference evidence="2" key="1">
    <citation type="journal article" date="2014" name="Int. J. Syst. Evol. Microbiol.">
        <title>Complete genome sequence of Corynebacterium casei LMG S-19264T (=DSM 44701T), isolated from a smear-ripened cheese.</title>
        <authorList>
            <consortium name="US DOE Joint Genome Institute (JGI-PGF)"/>
            <person name="Walter F."/>
            <person name="Albersmeier A."/>
            <person name="Kalinowski J."/>
            <person name="Ruckert C."/>
        </authorList>
    </citation>
    <scope>NUCLEOTIDE SEQUENCE</scope>
    <source>
        <strain evidence="2">KCTC 12368</strain>
    </source>
</reference>
<evidence type="ECO:0000256" key="1">
    <source>
        <dbReference type="SAM" id="Phobius"/>
    </source>
</evidence>
<feature type="transmembrane region" description="Helical" evidence="1">
    <location>
        <begin position="44"/>
        <end position="62"/>
    </location>
</feature>
<organism evidence="2 3">
    <name type="scientific">Echinicola pacifica</name>
    <dbReference type="NCBI Taxonomy" id="346377"/>
    <lineage>
        <taxon>Bacteria</taxon>
        <taxon>Pseudomonadati</taxon>
        <taxon>Bacteroidota</taxon>
        <taxon>Cytophagia</taxon>
        <taxon>Cytophagales</taxon>
        <taxon>Cyclobacteriaceae</taxon>
        <taxon>Echinicola</taxon>
    </lineage>
</organism>
<evidence type="ECO:0008006" key="4">
    <source>
        <dbReference type="Google" id="ProtNLM"/>
    </source>
</evidence>
<name>A0A918UJH7_9BACT</name>
<keyword evidence="3" id="KW-1185">Reference proteome</keyword>
<keyword evidence="1" id="KW-0812">Transmembrane</keyword>
<feature type="transmembrane region" description="Helical" evidence="1">
    <location>
        <begin position="7"/>
        <end position="32"/>
    </location>
</feature>
<keyword evidence="1" id="KW-1133">Transmembrane helix</keyword>
<comment type="caution">
    <text evidence="2">The sequence shown here is derived from an EMBL/GenBank/DDBJ whole genome shotgun (WGS) entry which is preliminary data.</text>
</comment>
<dbReference type="AlphaFoldDB" id="A0A918UJH7"/>